<feature type="non-terminal residue" evidence="2">
    <location>
        <position position="197"/>
    </location>
</feature>
<evidence type="ECO:0000259" key="1">
    <source>
        <dbReference type="PROSITE" id="PS51841"/>
    </source>
</evidence>
<dbReference type="AlphaFoldDB" id="A0A0F9AZJ6"/>
<dbReference type="SUPFAM" id="SSF74853">
    <property type="entry name" value="Lamin A/C globular tail domain"/>
    <property type="match status" value="1"/>
</dbReference>
<proteinExistence type="predicted"/>
<dbReference type="PROSITE" id="PS51841">
    <property type="entry name" value="LTD"/>
    <property type="match status" value="1"/>
</dbReference>
<dbReference type="InterPro" id="IPR036415">
    <property type="entry name" value="Lamin_tail_dom_sf"/>
</dbReference>
<name>A0A0F9AZJ6_9ZZZZ</name>
<sequence>MHTNFKLAGAGEYLALVRPDGTTVEQEFAPEFPTQAGDISYGISQDTISAVLSEREVRYRVPTIDDADAPWTTAAYDDSTWPRGGGGPTILITEIGNGITDYLEIQNVSDHEVDTAGWHIVANKGTSGNINQYHTPLQLSGTMDPGEVLYWTDDDEEHYFGEGIVWTTGGRGWAMILDGEGNVVDFAVWRYQAADID</sequence>
<organism evidence="2">
    <name type="scientific">marine sediment metagenome</name>
    <dbReference type="NCBI Taxonomy" id="412755"/>
    <lineage>
        <taxon>unclassified sequences</taxon>
        <taxon>metagenomes</taxon>
        <taxon>ecological metagenomes</taxon>
    </lineage>
</organism>
<dbReference type="InterPro" id="IPR001322">
    <property type="entry name" value="Lamin_tail_dom"/>
</dbReference>
<reference evidence="2" key="1">
    <citation type="journal article" date="2015" name="Nature">
        <title>Complex archaea that bridge the gap between prokaryotes and eukaryotes.</title>
        <authorList>
            <person name="Spang A."/>
            <person name="Saw J.H."/>
            <person name="Jorgensen S.L."/>
            <person name="Zaremba-Niedzwiedzka K."/>
            <person name="Martijn J."/>
            <person name="Lind A.E."/>
            <person name="van Eijk R."/>
            <person name="Schleper C."/>
            <person name="Guy L."/>
            <person name="Ettema T.J."/>
        </authorList>
    </citation>
    <scope>NUCLEOTIDE SEQUENCE</scope>
</reference>
<feature type="domain" description="LTD" evidence="1">
    <location>
        <begin position="72"/>
        <end position="195"/>
    </location>
</feature>
<gene>
    <name evidence="2" type="ORF">LCGC14_2590980</name>
</gene>
<accession>A0A0F9AZJ6</accession>
<evidence type="ECO:0000313" key="2">
    <source>
        <dbReference type="EMBL" id="KKL06942.1"/>
    </source>
</evidence>
<dbReference type="EMBL" id="LAZR01043492">
    <property type="protein sequence ID" value="KKL06942.1"/>
    <property type="molecule type" value="Genomic_DNA"/>
</dbReference>
<protein>
    <recommendedName>
        <fullName evidence="1">LTD domain-containing protein</fullName>
    </recommendedName>
</protein>
<comment type="caution">
    <text evidence="2">The sequence shown here is derived from an EMBL/GenBank/DDBJ whole genome shotgun (WGS) entry which is preliminary data.</text>
</comment>